<evidence type="ECO:0000256" key="1">
    <source>
        <dbReference type="SAM" id="Coils"/>
    </source>
</evidence>
<evidence type="ECO:0000256" key="2">
    <source>
        <dbReference type="SAM" id="Phobius"/>
    </source>
</evidence>
<sequence length="283" mass="33051">MKELFKTVISSTNERVKNPFIGSYLISFVLVNWRAFVFLLFSKASIEDRIIVINYEYSTFLGLIIPLIIAVFYVLALPYLNLGIEKATTKASNEREKNLNEKALAKLDHKVEEAKRERKIEIERAGTSEISSLNSRIESLESDKTNLTKSLEEERKRYRDIESSSQKMFNEHQKELSSKRMDNISLKTQYISEVNRKKELEKNIDSLIKLFLNDRDIKFLQFVFSIKDKEQNVRVINNAEKSVYTKLRDMGILTENSRNKIIFTDKGSELWDLINKDVENDNS</sequence>
<evidence type="ECO:0000313" key="4">
    <source>
        <dbReference type="Proteomes" id="UP000245429"/>
    </source>
</evidence>
<evidence type="ECO:0000313" key="3">
    <source>
        <dbReference type="EMBL" id="AWM12449.1"/>
    </source>
</evidence>
<dbReference type="RefSeq" id="WP_109567858.1">
    <property type="nucleotide sequence ID" value="NZ_CP029463.1"/>
</dbReference>
<keyword evidence="1" id="KW-0175">Coiled coil</keyword>
<dbReference type="Proteomes" id="UP000245429">
    <property type="component" value="Chromosome"/>
</dbReference>
<dbReference type="EMBL" id="CP029463">
    <property type="protein sequence ID" value="AWM12449.1"/>
    <property type="molecule type" value="Genomic_DNA"/>
</dbReference>
<accession>A0A2U8QQW0</accession>
<keyword evidence="4" id="KW-1185">Reference proteome</keyword>
<dbReference type="KEGG" id="fse:DI487_00180"/>
<reference evidence="3 4" key="1">
    <citation type="submission" date="2018-05" db="EMBL/GenBank/DDBJ databases">
        <title>Flavobacterium sp. MEBiC07310.</title>
        <authorList>
            <person name="Baek K."/>
        </authorList>
    </citation>
    <scope>NUCLEOTIDE SEQUENCE [LARGE SCALE GENOMIC DNA]</scope>
    <source>
        <strain evidence="3 4">MEBiC07310</strain>
    </source>
</reference>
<proteinExistence type="predicted"/>
<keyword evidence="2" id="KW-0472">Membrane</keyword>
<gene>
    <name evidence="3" type="ORF">DI487_00180</name>
</gene>
<feature type="coiled-coil region" evidence="1">
    <location>
        <begin position="97"/>
        <end position="164"/>
    </location>
</feature>
<feature type="transmembrane region" description="Helical" evidence="2">
    <location>
        <begin position="61"/>
        <end position="80"/>
    </location>
</feature>
<protein>
    <submittedName>
        <fullName evidence="3">Uncharacterized protein</fullName>
    </submittedName>
</protein>
<feature type="transmembrane region" description="Helical" evidence="2">
    <location>
        <begin position="21"/>
        <end position="41"/>
    </location>
</feature>
<organism evidence="3 4">
    <name type="scientific">Flavobacterium sediminis</name>
    <dbReference type="NCBI Taxonomy" id="2201181"/>
    <lineage>
        <taxon>Bacteria</taxon>
        <taxon>Pseudomonadati</taxon>
        <taxon>Bacteroidota</taxon>
        <taxon>Flavobacteriia</taxon>
        <taxon>Flavobacteriales</taxon>
        <taxon>Flavobacteriaceae</taxon>
        <taxon>Flavobacterium</taxon>
    </lineage>
</organism>
<keyword evidence="2" id="KW-0812">Transmembrane</keyword>
<name>A0A2U8QQW0_9FLAO</name>
<dbReference type="AlphaFoldDB" id="A0A2U8QQW0"/>
<keyword evidence="2" id="KW-1133">Transmembrane helix</keyword>
<dbReference type="OrthoDB" id="1443905at2"/>